<dbReference type="InterPro" id="IPR017475">
    <property type="entry name" value="EPS_sugar_tfrase"/>
</dbReference>
<evidence type="ECO:0000256" key="7">
    <source>
        <dbReference type="SAM" id="Phobius"/>
    </source>
</evidence>
<reference evidence="10" key="1">
    <citation type="submission" date="2016-10" db="EMBL/GenBank/DDBJ databases">
        <authorList>
            <person name="Varghese N."/>
            <person name="Submissions S."/>
        </authorList>
    </citation>
    <scope>NUCLEOTIDE SEQUENCE [LARGE SCALE GENOMIC DNA]</scope>
    <source>
        <strain evidence="10">DSM 44209</strain>
    </source>
</reference>
<feature type="transmembrane region" description="Helical" evidence="7">
    <location>
        <begin position="97"/>
        <end position="114"/>
    </location>
</feature>
<dbReference type="RefSeq" id="WP_175486506.1">
    <property type="nucleotide sequence ID" value="NZ_FOIE01000005.1"/>
</dbReference>
<evidence type="ECO:0000256" key="5">
    <source>
        <dbReference type="ARBA" id="ARBA00022989"/>
    </source>
</evidence>
<feature type="transmembrane region" description="Helical" evidence="7">
    <location>
        <begin position="328"/>
        <end position="352"/>
    </location>
</feature>
<feature type="transmembrane region" description="Helical" evidence="7">
    <location>
        <begin position="65"/>
        <end position="85"/>
    </location>
</feature>
<evidence type="ECO:0000313" key="10">
    <source>
        <dbReference type="Proteomes" id="UP000198507"/>
    </source>
</evidence>
<evidence type="ECO:0000313" key="9">
    <source>
        <dbReference type="EMBL" id="SET55171.1"/>
    </source>
</evidence>
<evidence type="ECO:0000256" key="3">
    <source>
        <dbReference type="ARBA" id="ARBA00022679"/>
    </source>
</evidence>
<keyword evidence="5 7" id="KW-1133">Transmembrane helix</keyword>
<keyword evidence="6 7" id="KW-0472">Membrane</keyword>
<evidence type="ECO:0000256" key="1">
    <source>
        <dbReference type="ARBA" id="ARBA00004141"/>
    </source>
</evidence>
<evidence type="ECO:0000256" key="4">
    <source>
        <dbReference type="ARBA" id="ARBA00022692"/>
    </source>
</evidence>
<comment type="similarity">
    <text evidence="2">Belongs to the bacterial sugar transferase family.</text>
</comment>
<dbReference type="Pfam" id="PF02397">
    <property type="entry name" value="Bac_transf"/>
    <property type="match status" value="1"/>
</dbReference>
<feature type="transmembrane region" description="Helical" evidence="7">
    <location>
        <begin position="159"/>
        <end position="179"/>
    </location>
</feature>
<dbReference type="Pfam" id="PF13727">
    <property type="entry name" value="CoA_binding_3"/>
    <property type="match status" value="1"/>
</dbReference>
<dbReference type="PANTHER" id="PTHR30576:SF0">
    <property type="entry name" value="UNDECAPRENYL-PHOSPHATE N-ACETYLGALACTOSAMINYL 1-PHOSPHATE TRANSFERASE-RELATED"/>
    <property type="match status" value="1"/>
</dbReference>
<feature type="domain" description="Bacterial sugar transferase" evidence="8">
    <location>
        <begin position="326"/>
        <end position="507"/>
    </location>
</feature>
<dbReference type="GO" id="GO:0016780">
    <property type="term" value="F:phosphotransferase activity, for other substituted phosphate groups"/>
    <property type="evidence" value="ECO:0007669"/>
    <property type="project" value="TreeGrafter"/>
</dbReference>
<protein>
    <submittedName>
        <fullName evidence="9">Undecaprenyl-phosphate glucose phosphotransferase</fullName>
    </submittedName>
</protein>
<proteinExistence type="inferred from homology"/>
<comment type="subcellular location">
    <subcellularLocation>
        <location evidence="1">Membrane</location>
        <topology evidence="1">Multi-pass membrane protein</topology>
    </subcellularLocation>
</comment>
<dbReference type="InterPro" id="IPR003362">
    <property type="entry name" value="Bact_transf"/>
</dbReference>
<dbReference type="Gene3D" id="3.40.50.720">
    <property type="entry name" value="NAD(P)-binding Rossmann-like Domain"/>
    <property type="match status" value="1"/>
</dbReference>
<dbReference type="PANTHER" id="PTHR30576">
    <property type="entry name" value="COLANIC BIOSYNTHESIS UDP-GLUCOSE LIPID CARRIER TRANSFERASE"/>
    <property type="match status" value="1"/>
</dbReference>
<dbReference type="InterPro" id="IPR036291">
    <property type="entry name" value="NAD(P)-bd_dom_sf"/>
</dbReference>
<evidence type="ECO:0000256" key="6">
    <source>
        <dbReference type="ARBA" id="ARBA00023136"/>
    </source>
</evidence>
<organism evidence="9 10">
    <name type="scientific">Geodermatophilus poikilotrophus</name>
    <dbReference type="NCBI Taxonomy" id="1333667"/>
    <lineage>
        <taxon>Bacteria</taxon>
        <taxon>Bacillati</taxon>
        <taxon>Actinomycetota</taxon>
        <taxon>Actinomycetes</taxon>
        <taxon>Geodermatophilales</taxon>
        <taxon>Geodermatophilaceae</taxon>
        <taxon>Geodermatophilus</taxon>
    </lineage>
</organism>
<accession>A0A1I0FCU3</accession>
<keyword evidence="3 9" id="KW-0808">Transferase</keyword>
<dbReference type="Proteomes" id="UP000198507">
    <property type="component" value="Unassembled WGS sequence"/>
</dbReference>
<dbReference type="GO" id="GO:0016020">
    <property type="term" value="C:membrane"/>
    <property type="evidence" value="ECO:0007669"/>
    <property type="project" value="UniProtKB-SubCell"/>
</dbReference>
<dbReference type="SUPFAM" id="SSF51735">
    <property type="entry name" value="NAD(P)-binding Rossmann-fold domains"/>
    <property type="match status" value="1"/>
</dbReference>
<sequence>MRSVEPPEAAHARRGTPITVPVSRVAEAHDQPHAASASAVREAAPARRAFRAPWTLLSRLGTPPLLVALDGLAVVMGVVGMEVVSRQVGLDAPARKTAAFGALLIVLLWQAGLHRSRLSLSILDDLPVLLGRWLAAAAVAVLGQIAWSQTLWQDYVVNWAFLWGAVTTGVAVVVLRAIGYATIRQLRSRGLVQHRTVVVGAGRVGAQVTEILQAHPEYGLHPIGFLDDDPPVFDSILPLPVLGGPQSLTDVLRERRVNNVVVAFSSMKESEMVSVIRTCDRFDCELFVVPRLYELSHVDTAMDAAWGFPLVRLRRATYRSPAWRVKRLLDVLVSGLAILVIAPLLLLLAAAVRLDGGPGILFRQERVGVDGRHFDVLKFRSMRPVDDTESATNWSIAQDDRVSRLGRFLRMTSLDELPQLFNILRGDMSLVGPRPERPYFVDQFRGLYPSYEARHRVPSGLTGWAQVHGLRGDTSIADRARFDNYYIENWSLWLDLKIMLRTVSSVLRGAGR</sequence>
<keyword evidence="4 7" id="KW-0812">Transmembrane</keyword>
<name>A0A1I0FCU3_9ACTN</name>
<keyword evidence="10" id="KW-1185">Reference proteome</keyword>
<dbReference type="NCBIfam" id="TIGR03025">
    <property type="entry name" value="EPS_sugtrans"/>
    <property type="match status" value="1"/>
</dbReference>
<evidence type="ECO:0000259" key="8">
    <source>
        <dbReference type="Pfam" id="PF02397"/>
    </source>
</evidence>
<dbReference type="EMBL" id="FOIE01000005">
    <property type="protein sequence ID" value="SET55171.1"/>
    <property type="molecule type" value="Genomic_DNA"/>
</dbReference>
<gene>
    <name evidence="9" type="ORF">SAMN04488546_2857</name>
</gene>
<feature type="transmembrane region" description="Helical" evidence="7">
    <location>
        <begin position="126"/>
        <end position="147"/>
    </location>
</feature>
<dbReference type="AlphaFoldDB" id="A0A1I0FCU3"/>
<evidence type="ECO:0000256" key="2">
    <source>
        <dbReference type="ARBA" id="ARBA00006464"/>
    </source>
</evidence>